<evidence type="ECO:0000313" key="8">
    <source>
        <dbReference type="Proteomes" id="UP000256690"/>
    </source>
</evidence>
<dbReference type="Pfam" id="PF01734">
    <property type="entry name" value="Patatin"/>
    <property type="match status" value="1"/>
</dbReference>
<dbReference type="GO" id="GO:0046486">
    <property type="term" value="P:glycerolipid metabolic process"/>
    <property type="evidence" value="ECO:0007669"/>
    <property type="project" value="UniProtKB-ARBA"/>
</dbReference>
<dbReference type="Pfam" id="PF03476">
    <property type="entry name" value="MOSC_N"/>
    <property type="match status" value="1"/>
</dbReference>
<dbReference type="GeneID" id="38113012"/>
<dbReference type="GO" id="GO:0019369">
    <property type="term" value="P:arachidonate metabolic process"/>
    <property type="evidence" value="ECO:0007669"/>
    <property type="project" value="TreeGrafter"/>
</dbReference>
<feature type="compositionally biased region" description="Low complexity" evidence="3">
    <location>
        <begin position="953"/>
        <end position="964"/>
    </location>
</feature>
<keyword evidence="8" id="KW-1185">Reference proteome</keyword>
<feature type="domain" description="PNPLA" evidence="6">
    <location>
        <begin position="396"/>
        <end position="661"/>
    </location>
</feature>
<name>A0A3D8SX16_9EURO</name>
<dbReference type="InterPro" id="IPR016035">
    <property type="entry name" value="Acyl_Trfase/lysoPLipase"/>
</dbReference>
<evidence type="ECO:0000313" key="7">
    <source>
        <dbReference type="EMBL" id="RDW90867.1"/>
    </source>
</evidence>
<sequence length="995" mass="109076">MKISQIYVYPIKSLRGVPISSAQVTRTGFKHDRRFMLLKVIPSESEGAKPGETTLKNMHIPHFPEMGLFKTELFEPGAGGADEKGKIRVTHQFPDGNGNAAKGEALDIPLTPDTRGLEELAVVMHRSPTKGYNMGPKYNQWFSERFGYDVVLAYLGDANSRAVLGTFAPWKHVAHKDQRRGQGLDLGLVAAVLLGVLGVLYMGFTVLATSTSGFDFVAAGLGRPSVVGVTVAVGGLLASLLFLRRRSTQDERITFADTAPYMVVSDTSVANVTGRLEGEEMDVKKFRANIVVSGAETAFEEDFWAELVIGDAQVRLLLTANCVRCRSLDVDYDTGKFGTGESGKVLKKLMADRRVDTGAKYSPVFGRYGFLEGQSESKTVRVGDDVVVARGMEQRAIYDGGGVRGYSMLILLQELMHRIYVETEGSPPRRDQIPKPCDYFDLIAGTGTGGLIALMLGRLRLDLETCKDVYVRMTRRVFETDKTFAGIPFRSTLFKASKLEEAIRECVREHTIYEAEGNDSTSPASPTYAPFSPNFSTASIPQRSGSRASVSTTQSGVNNRSSAFINGLRWGNPDALLYDNRENRTKTAVTALYRGTPKNGNSVLLRSYDSRKEPAPEQLCTIWQAGRATSATGLAFKPIQIGQHYFIDEGAGTYNPSPEVLDEAVVNEWPGREIGVFISVGTGKRPPDTNNRKHEWWEDFFGDALGTFAEARRRLISKIEGCEDIHHDMLREHLPKRGVSKDNYYRLNVEVGVGEFGMNEWHRLADISTNTRRYLSRPDVKKMIQDASVKFAKIERMHRRLAAHTAAGNDPINSTLMEDDHSSLAPSPRLSVTSPTSPGAPPPPHANTFELPAELPGDFIQLQPNDDKLPMHPTPQDSIHPSPGRSSGSDLHLSSNEPSRPPSQAYSPRVSSEHAGPPPVPPKTPIPYPNDHPAELGGIPMPMPTANHSPGLHPAHAANAPAIATGRPAPPYPLDEPPVVNKLRKPSYTVRDFAA</sequence>
<dbReference type="GO" id="GO:0030170">
    <property type="term" value="F:pyridoxal phosphate binding"/>
    <property type="evidence" value="ECO:0007669"/>
    <property type="project" value="InterPro"/>
</dbReference>
<feature type="compositionally biased region" description="Polar residues" evidence="3">
    <location>
        <begin position="533"/>
        <end position="556"/>
    </location>
</feature>
<dbReference type="STRING" id="1810919.A0A3D8SX16"/>
<evidence type="ECO:0000256" key="1">
    <source>
        <dbReference type="ARBA" id="ARBA00023098"/>
    </source>
</evidence>
<evidence type="ECO:0008006" key="9">
    <source>
        <dbReference type="Google" id="ProtNLM"/>
    </source>
</evidence>
<dbReference type="InterPro" id="IPR005302">
    <property type="entry name" value="MoCF_Sase_C"/>
</dbReference>
<reference evidence="7 8" key="1">
    <citation type="journal article" date="2018" name="IMA Fungus">
        <title>IMA Genome-F 9: Draft genome sequence of Annulohypoxylon stygium, Aspergillus mulundensis, Berkeleyomyces basicola (syn. Thielaviopsis basicola), Ceratocystis smalleyi, two Cercospora beticola strains, Coleophoma cylindrospora, Fusarium fracticaudum, Phialophora cf. hyalina, and Morchella septimelata.</title>
        <authorList>
            <person name="Wingfield B.D."/>
            <person name="Bills G.F."/>
            <person name="Dong Y."/>
            <person name="Huang W."/>
            <person name="Nel W.J."/>
            <person name="Swalarsk-Parry B.S."/>
            <person name="Vaghefi N."/>
            <person name="Wilken P.M."/>
            <person name="An Z."/>
            <person name="de Beer Z.W."/>
            <person name="De Vos L."/>
            <person name="Chen L."/>
            <person name="Duong T.A."/>
            <person name="Gao Y."/>
            <person name="Hammerbacher A."/>
            <person name="Kikkert J.R."/>
            <person name="Li Y."/>
            <person name="Li H."/>
            <person name="Li K."/>
            <person name="Li Q."/>
            <person name="Liu X."/>
            <person name="Ma X."/>
            <person name="Naidoo K."/>
            <person name="Pethybridge S.J."/>
            <person name="Sun J."/>
            <person name="Steenkamp E.T."/>
            <person name="van der Nest M.A."/>
            <person name="van Wyk S."/>
            <person name="Wingfield M.J."/>
            <person name="Xiong C."/>
            <person name="Yue Q."/>
            <person name="Zhang X."/>
        </authorList>
    </citation>
    <scope>NUCLEOTIDE SEQUENCE [LARGE SCALE GENOMIC DNA]</scope>
    <source>
        <strain evidence="7 8">DSM 5745</strain>
    </source>
</reference>
<dbReference type="OrthoDB" id="630895at2759"/>
<feature type="transmembrane region" description="Helical" evidence="4">
    <location>
        <begin position="186"/>
        <end position="204"/>
    </location>
</feature>
<comment type="caution">
    <text evidence="2">Lacks conserved residue(s) required for the propagation of feature annotation.</text>
</comment>
<comment type="caution">
    <text evidence="7">The sequence shown here is derived from an EMBL/GenBank/DDBJ whole genome shotgun (WGS) entry which is preliminary data.</text>
</comment>
<dbReference type="GO" id="GO:0047499">
    <property type="term" value="F:calcium-independent phospholipase A2 activity"/>
    <property type="evidence" value="ECO:0007669"/>
    <property type="project" value="TreeGrafter"/>
</dbReference>
<keyword evidence="4" id="KW-0472">Membrane</keyword>
<evidence type="ECO:0000259" key="6">
    <source>
        <dbReference type="PROSITE" id="PS51635"/>
    </source>
</evidence>
<evidence type="ECO:0000256" key="2">
    <source>
        <dbReference type="PROSITE-ProRule" id="PRU01161"/>
    </source>
</evidence>
<feature type="region of interest" description="Disordered" evidence="3">
    <location>
        <begin position="514"/>
        <end position="556"/>
    </location>
</feature>
<feature type="transmembrane region" description="Helical" evidence="4">
    <location>
        <begin position="224"/>
        <end position="243"/>
    </location>
</feature>
<feature type="domain" description="MOSC" evidence="5">
    <location>
        <begin position="230"/>
        <end position="389"/>
    </location>
</feature>
<evidence type="ECO:0000259" key="5">
    <source>
        <dbReference type="PROSITE" id="PS51340"/>
    </source>
</evidence>
<evidence type="ECO:0000256" key="3">
    <source>
        <dbReference type="SAM" id="MobiDB-lite"/>
    </source>
</evidence>
<dbReference type="SUPFAM" id="SSF52151">
    <property type="entry name" value="FabD/lysophospholipase-like"/>
    <property type="match status" value="1"/>
</dbReference>
<dbReference type="PROSITE" id="PS51340">
    <property type="entry name" value="MOSC"/>
    <property type="match status" value="1"/>
</dbReference>
<dbReference type="EMBL" id="PVWQ01000002">
    <property type="protein sequence ID" value="RDW90867.1"/>
    <property type="molecule type" value="Genomic_DNA"/>
</dbReference>
<dbReference type="RefSeq" id="XP_026607821.1">
    <property type="nucleotide sequence ID" value="XM_026744658.1"/>
</dbReference>
<dbReference type="InterPro" id="IPR011037">
    <property type="entry name" value="Pyrv_Knase-like_insert_dom_sf"/>
</dbReference>
<feature type="compositionally biased region" description="Polar residues" evidence="3">
    <location>
        <begin position="875"/>
        <end position="910"/>
    </location>
</feature>
<accession>A0A3D8SX16</accession>
<dbReference type="InterPro" id="IPR002641">
    <property type="entry name" value="PNPLA_dom"/>
</dbReference>
<keyword evidence="1" id="KW-0443">Lipid metabolism</keyword>
<proteinExistence type="predicted"/>
<organism evidence="7 8">
    <name type="scientific">Aspergillus mulundensis</name>
    <dbReference type="NCBI Taxonomy" id="1810919"/>
    <lineage>
        <taxon>Eukaryota</taxon>
        <taxon>Fungi</taxon>
        <taxon>Dikarya</taxon>
        <taxon>Ascomycota</taxon>
        <taxon>Pezizomycotina</taxon>
        <taxon>Eurotiomycetes</taxon>
        <taxon>Eurotiomycetidae</taxon>
        <taxon>Eurotiales</taxon>
        <taxon>Aspergillaceae</taxon>
        <taxon>Aspergillus</taxon>
        <taxon>Aspergillus subgen. Nidulantes</taxon>
    </lineage>
</organism>
<dbReference type="CDD" id="cd07216">
    <property type="entry name" value="Pat17_PNPLA8_PNPLA9_like3"/>
    <property type="match status" value="1"/>
</dbReference>
<dbReference type="SUPFAM" id="SSF141673">
    <property type="entry name" value="MOSC N-terminal domain-like"/>
    <property type="match status" value="1"/>
</dbReference>
<gene>
    <name evidence="7" type="ORF">DSM5745_02642</name>
</gene>
<dbReference type="AlphaFoldDB" id="A0A3D8SX16"/>
<feature type="region of interest" description="Disordered" evidence="3">
    <location>
        <begin position="805"/>
        <end position="980"/>
    </location>
</feature>
<dbReference type="Pfam" id="PF03473">
    <property type="entry name" value="MOSC"/>
    <property type="match status" value="1"/>
</dbReference>
<dbReference type="PANTHER" id="PTHR24185:SF4">
    <property type="entry name" value="SERINE HYDROLASE, PUTATIVE (AFU_ORTHOLOGUE AFUA_2G07870)-RELATED"/>
    <property type="match status" value="1"/>
</dbReference>
<dbReference type="Proteomes" id="UP000256690">
    <property type="component" value="Unassembled WGS sequence"/>
</dbReference>
<dbReference type="PANTHER" id="PTHR24185">
    <property type="entry name" value="CALCIUM-INDEPENDENT PHOSPHOLIPASE A2-GAMMA"/>
    <property type="match status" value="1"/>
</dbReference>
<dbReference type="GO" id="GO:0016020">
    <property type="term" value="C:membrane"/>
    <property type="evidence" value="ECO:0007669"/>
    <property type="project" value="TreeGrafter"/>
</dbReference>
<keyword evidence="4" id="KW-0812">Transmembrane</keyword>
<feature type="short sequence motif" description="GXGXXG" evidence="2">
    <location>
        <begin position="400"/>
        <end position="405"/>
    </location>
</feature>
<dbReference type="Gene3D" id="3.40.1090.10">
    <property type="entry name" value="Cytosolic phospholipase A2 catalytic domain"/>
    <property type="match status" value="1"/>
</dbReference>
<dbReference type="SUPFAM" id="SSF50800">
    <property type="entry name" value="PK beta-barrel domain-like"/>
    <property type="match status" value="1"/>
</dbReference>
<dbReference type="GO" id="GO:0030151">
    <property type="term" value="F:molybdenum ion binding"/>
    <property type="evidence" value="ECO:0007669"/>
    <property type="project" value="InterPro"/>
</dbReference>
<protein>
    <recommendedName>
        <fullName evidence="9">MOSC domain-containing protein</fullName>
    </recommendedName>
</protein>
<feature type="compositionally biased region" description="Pro residues" evidence="3">
    <location>
        <begin position="916"/>
        <end position="930"/>
    </location>
</feature>
<feature type="transmembrane region" description="Helical" evidence="4">
    <location>
        <begin position="439"/>
        <end position="457"/>
    </location>
</feature>
<evidence type="ECO:0000256" key="4">
    <source>
        <dbReference type="SAM" id="Phobius"/>
    </source>
</evidence>
<keyword evidence="4" id="KW-1133">Transmembrane helix</keyword>
<dbReference type="InterPro" id="IPR005303">
    <property type="entry name" value="MOCOS_middle"/>
</dbReference>
<dbReference type="PROSITE" id="PS51635">
    <property type="entry name" value="PNPLA"/>
    <property type="match status" value="1"/>
</dbReference>